<dbReference type="STRING" id="523791.Kkor_2043"/>
<dbReference type="KEGG" id="kko:Kkor_2043"/>
<protein>
    <submittedName>
        <fullName evidence="4">IucA/IucC family protein</fullName>
    </submittedName>
</protein>
<evidence type="ECO:0000259" key="2">
    <source>
        <dbReference type="Pfam" id="PF04183"/>
    </source>
</evidence>
<evidence type="ECO:0000313" key="5">
    <source>
        <dbReference type="Proteomes" id="UP000001231"/>
    </source>
</evidence>
<dbReference type="eggNOG" id="COG4264">
    <property type="taxonomic scope" value="Bacteria"/>
</dbReference>
<dbReference type="InParanoid" id="C7R6Z7"/>
<feature type="domain" description="Aerobactin siderophore biosynthesis IucA/IucC-like C-terminal" evidence="3">
    <location>
        <begin position="411"/>
        <end position="573"/>
    </location>
</feature>
<dbReference type="EMBL" id="CP001707">
    <property type="protein sequence ID" value="ACV27453.1"/>
    <property type="molecule type" value="Genomic_DNA"/>
</dbReference>
<accession>C7R6Z7</accession>
<gene>
    <name evidence="4" type="ordered locus">Kkor_2043</name>
</gene>
<dbReference type="InterPro" id="IPR022770">
    <property type="entry name" value="IucA/IucC-like_C"/>
</dbReference>
<name>C7R6Z7_KANKD</name>
<dbReference type="HOGENOM" id="CLU_018283_0_1_6"/>
<dbReference type="GO" id="GO:0019290">
    <property type="term" value="P:siderophore biosynthetic process"/>
    <property type="evidence" value="ECO:0007669"/>
    <property type="project" value="InterPro"/>
</dbReference>
<dbReference type="AlphaFoldDB" id="C7R6Z7"/>
<dbReference type="InterPro" id="IPR007310">
    <property type="entry name" value="Aerobactin_biosyn_IucA/IucC_N"/>
</dbReference>
<dbReference type="Pfam" id="PF06276">
    <property type="entry name" value="FhuF"/>
    <property type="match status" value="1"/>
</dbReference>
<feature type="domain" description="Aerobactin siderophore biosynthesis IucA/IucC N-terminal" evidence="2">
    <location>
        <begin position="144"/>
        <end position="380"/>
    </location>
</feature>
<dbReference type="Proteomes" id="UP000001231">
    <property type="component" value="Chromosome"/>
</dbReference>
<organism evidence="4 5">
    <name type="scientific">Kangiella koreensis (strain DSM 16069 / JCM 12317 / KCTC 12182 / SW-125)</name>
    <dbReference type="NCBI Taxonomy" id="523791"/>
    <lineage>
        <taxon>Bacteria</taxon>
        <taxon>Pseudomonadati</taxon>
        <taxon>Pseudomonadota</taxon>
        <taxon>Gammaproteobacteria</taxon>
        <taxon>Kangiellales</taxon>
        <taxon>Kangiellaceae</taxon>
        <taxon>Kangiella</taxon>
    </lineage>
</organism>
<keyword evidence="5" id="KW-1185">Reference proteome</keyword>
<sequence>MFDSGANCFLNALVREFESWHPVNLPADISAKTHCHQGYYCKLDSQQILYLPLMKYSRFGRSYFYAQGFIVNEEKQEVIELSFDDILTRLASYPEVFVDSKLGQPEQENLEKILQRAQESQHNILKVVSYRGNDLNKIYNDSLSFIESEQSLLIGHSIHPCPKSRSGFSELDEEIYVPEYGNGFQLSWFAVSRDILYVFAGNPKPIEKYCEELIGDNFELTLLLNNLDKNYLLIPCHPWQAKQWLNNPELKSYIDDKSLVYLGEKGKQWRATSSLRSLYQDDSPWMLKFSLTTQLTNSIRHLQPEEMIRGQVIEKVLSTPQAQQMEQELDTFSVMREPISIALQAPSGKVLDSTAIIWRQNPFYDPSVSGDNVEVLSGLLQDCADSPDNRLSLRIKKVAASKGQDASTIAEQFLEKFLQRTIRPIIVAQAKYGLLFGAHQQNIVLQLDDHLMPMKTYFRDCQGTGFSTLSKKLYGETLLNDTASSANLFEDDMVIYLFAYYLMVNACFNTISSLTLTDLVSEDKAQSLYHDFLLQLEREKLPDPRVVNYLLTSTDIWSKGNFFCNLHAINENTMSDPFMIYHKLNNPLLTEKRLVEKMLSAEKINTNAA</sequence>
<evidence type="ECO:0000313" key="4">
    <source>
        <dbReference type="EMBL" id="ACV27453.1"/>
    </source>
</evidence>
<dbReference type="Pfam" id="PF04183">
    <property type="entry name" value="IucA_IucC"/>
    <property type="match status" value="1"/>
</dbReference>
<comment type="similarity">
    <text evidence="1">Belongs to the IucA/IucC family.</text>
</comment>
<dbReference type="Gene3D" id="1.10.510.40">
    <property type="match status" value="1"/>
</dbReference>
<dbReference type="InterPro" id="IPR037455">
    <property type="entry name" value="LucA/IucC-like"/>
</dbReference>
<evidence type="ECO:0000256" key="1">
    <source>
        <dbReference type="ARBA" id="ARBA00007832"/>
    </source>
</evidence>
<proteinExistence type="inferred from homology"/>
<dbReference type="OrthoDB" id="495728at2"/>
<reference evidence="4 5" key="1">
    <citation type="journal article" date="2009" name="Stand. Genomic Sci.">
        <title>Complete genome sequence of Kangiella koreensis type strain (SW-125).</title>
        <authorList>
            <person name="Han C."/>
            <person name="Sikorski J."/>
            <person name="Lapidus A."/>
            <person name="Nolan M."/>
            <person name="Glavina Del Rio T."/>
            <person name="Tice H."/>
            <person name="Cheng J.F."/>
            <person name="Lucas S."/>
            <person name="Chen F."/>
            <person name="Copeland A."/>
            <person name="Ivanova N."/>
            <person name="Mavromatis K."/>
            <person name="Ovchinnikova G."/>
            <person name="Pati A."/>
            <person name="Bruce D."/>
            <person name="Goodwin L."/>
            <person name="Pitluck S."/>
            <person name="Chen A."/>
            <person name="Palaniappan K."/>
            <person name="Land M."/>
            <person name="Hauser L."/>
            <person name="Chang Y.J."/>
            <person name="Jeffries C.D."/>
            <person name="Chain P."/>
            <person name="Saunders E."/>
            <person name="Brettin T."/>
            <person name="Goker M."/>
            <person name="Tindall B.J."/>
            <person name="Bristow J."/>
            <person name="Eisen J.A."/>
            <person name="Markowitz V."/>
            <person name="Hugenholtz P."/>
            <person name="Kyrpides N.C."/>
            <person name="Klenk H.P."/>
            <person name="Detter J.C."/>
        </authorList>
    </citation>
    <scope>NUCLEOTIDE SEQUENCE [LARGE SCALE GENOMIC DNA]</scope>
    <source>
        <strain evidence="5">DSM 16069 / KCTC 12182 / SW-125</strain>
    </source>
</reference>
<dbReference type="RefSeq" id="WP_015781058.1">
    <property type="nucleotide sequence ID" value="NC_013166.1"/>
</dbReference>
<dbReference type="PANTHER" id="PTHR34384:SF5">
    <property type="entry name" value="L-2,3-DIAMINOPROPANOATE--CITRATE LIGASE"/>
    <property type="match status" value="1"/>
</dbReference>
<dbReference type="GO" id="GO:0016881">
    <property type="term" value="F:acid-amino acid ligase activity"/>
    <property type="evidence" value="ECO:0007669"/>
    <property type="project" value="UniProtKB-ARBA"/>
</dbReference>
<dbReference type="PANTHER" id="PTHR34384">
    <property type="entry name" value="L-2,3-DIAMINOPROPANOATE--CITRATE LIGASE"/>
    <property type="match status" value="1"/>
</dbReference>
<evidence type="ECO:0000259" key="3">
    <source>
        <dbReference type="Pfam" id="PF06276"/>
    </source>
</evidence>